<dbReference type="EMBL" id="CM042010">
    <property type="protein sequence ID" value="KAI3783068.1"/>
    <property type="molecule type" value="Genomic_DNA"/>
</dbReference>
<accession>A0ACB9GHS9</accession>
<reference evidence="2" key="1">
    <citation type="journal article" date="2022" name="Mol. Ecol. Resour.">
        <title>The genomes of chicory, endive, great burdock and yacon provide insights into Asteraceae palaeo-polyploidization history and plant inulin production.</title>
        <authorList>
            <person name="Fan W."/>
            <person name="Wang S."/>
            <person name="Wang H."/>
            <person name="Wang A."/>
            <person name="Jiang F."/>
            <person name="Liu H."/>
            <person name="Zhao H."/>
            <person name="Xu D."/>
            <person name="Zhang Y."/>
        </authorList>
    </citation>
    <scope>NUCLEOTIDE SEQUENCE [LARGE SCALE GENOMIC DNA]</scope>
    <source>
        <strain evidence="2">cv. Punajuju</strain>
    </source>
</reference>
<organism evidence="1 2">
    <name type="scientific">Cichorium intybus</name>
    <name type="common">Chicory</name>
    <dbReference type="NCBI Taxonomy" id="13427"/>
    <lineage>
        <taxon>Eukaryota</taxon>
        <taxon>Viridiplantae</taxon>
        <taxon>Streptophyta</taxon>
        <taxon>Embryophyta</taxon>
        <taxon>Tracheophyta</taxon>
        <taxon>Spermatophyta</taxon>
        <taxon>Magnoliopsida</taxon>
        <taxon>eudicotyledons</taxon>
        <taxon>Gunneridae</taxon>
        <taxon>Pentapetalae</taxon>
        <taxon>asterids</taxon>
        <taxon>campanulids</taxon>
        <taxon>Asterales</taxon>
        <taxon>Asteraceae</taxon>
        <taxon>Cichorioideae</taxon>
        <taxon>Cichorieae</taxon>
        <taxon>Cichoriinae</taxon>
        <taxon>Cichorium</taxon>
    </lineage>
</organism>
<reference evidence="1 2" key="2">
    <citation type="journal article" date="2022" name="Mol. Ecol. Resour.">
        <title>The genomes of chicory, endive, great burdock and yacon provide insights into Asteraceae paleo-polyploidization history and plant inulin production.</title>
        <authorList>
            <person name="Fan W."/>
            <person name="Wang S."/>
            <person name="Wang H."/>
            <person name="Wang A."/>
            <person name="Jiang F."/>
            <person name="Liu H."/>
            <person name="Zhao H."/>
            <person name="Xu D."/>
            <person name="Zhang Y."/>
        </authorList>
    </citation>
    <scope>NUCLEOTIDE SEQUENCE [LARGE SCALE GENOMIC DNA]</scope>
    <source>
        <strain evidence="2">cv. Punajuju</strain>
        <tissue evidence="1">Leaves</tissue>
    </source>
</reference>
<evidence type="ECO:0000313" key="2">
    <source>
        <dbReference type="Proteomes" id="UP001055811"/>
    </source>
</evidence>
<sequence length="117" mass="13524">MDLRCCLMKVKMLSLTCYLMLEVANVELVNGLKRVILVRFSKKSLADRFEFVMHGLLYKILDDKNQNGDAQVAVYISFGRLQLLMKGAPVKMGKFKVDQRLFLLLLKELMSSTLTWF</sequence>
<dbReference type="Proteomes" id="UP001055811">
    <property type="component" value="Linkage Group LG02"/>
</dbReference>
<proteinExistence type="predicted"/>
<name>A0ACB9GHS9_CICIN</name>
<gene>
    <name evidence="1" type="ORF">L2E82_13130</name>
</gene>
<keyword evidence="2" id="KW-1185">Reference proteome</keyword>
<protein>
    <submittedName>
        <fullName evidence="1">Uncharacterized protein</fullName>
    </submittedName>
</protein>
<evidence type="ECO:0000313" key="1">
    <source>
        <dbReference type="EMBL" id="KAI3783068.1"/>
    </source>
</evidence>
<comment type="caution">
    <text evidence="1">The sequence shown here is derived from an EMBL/GenBank/DDBJ whole genome shotgun (WGS) entry which is preliminary data.</text>
</comment>